<evidence type="ECO:0000313" key="2">
    <source>
        <dbReference type="Proteomes" id="UP000593567"/>
    </source>
</evidence>
<proteinExistence type="predicted"/>
<reference evidence="1" key="1">
    <citation type="submission" date="2020-06" db="EMBL/GenBank/DDBJ databases">
        <title>Draft genome of Bugula neritina, a colonial animal packing powerful symbionts and potential medicines.</title>
        <authorList>
            <person name="Rayko M."/>
        </authorList>
    </citation>
    <scope>NUCLEOTIDE SEQUENCE [LARGE SCALE GENOMIC DNA]</scope>
    <source>
        <strain evidence="1">Kwan_BN1</strain>
    </source>
</reference>
<sequence length="157" mass="17717">MSNIPKPLLIGRALSKSKGKRMPTPIINTGGETLKLQVNTVIREASEVDEDGILITNISEPKPGPKRHLGKTLYQSKTTLNDDEMSQLRNLVNEVSGDDEPTEKDRQMHLPQSKDFYLGPILLYKHKQKFPADMSKRNSRIVAKESESFRLTKGVLY</sequence>
<name>A0A7J7K0Y6_BUGNE</name>
<protein>
    <submittedName>
        <fullName evidence="1">Uncharacterized protein</fullName>
    </submittedName>
</protein>
<keyword evidence="2" id="KW-1185">Reference proteome</keyword>
<evidence type="ECO:0000313" key="1">
    <source>
        <dbReference type="EMBL" id="KAF6031853.1"/>
    </source>
</evidence>
<gene>
    <name evidence="1" type="ORF">EB796_009858</name>
</gene>
<organism evidence="1 2">
    <name type="scientific">Bugula neritina</name>
    <name type="common">Brown bryozoan</name>
    <name type="synonym">Sertularia neritina</name>
    <dbReference type="NCBI Taxonomy" id="10212"/>
    <lineage>
        <taxon>Eukaryota</taxon>
        <taxon>Metazoa</taxon>
        <taxon>Spiralia</taxon>
        <taxon>Lophotrochozoa</taxon>
        <taxon>Bryozoa</taxon>
        <taxon>Gymnolaemata</taxon>
        <taxon>Cheilostomatida</taxon>
        <taxon>Flustrina</taxon>
        <taxon>Buguloidea</taxon>
        <taxon>Bugulidae</taxon>
        <taxon>Bugula</taxon>
    </lineage>
</organism>
<dbReference type="Proteomes" id="UP000593567">
    <property type="component" value="Unassembled WGS sequence"/>
</dbReference>
<accession>A0A7J7K0Y6</accession>
<dbReference type="AlphaFoldDB" id="A0A7J7K0Y6"/>
<comment type="caution">
    <text evidence="1">The sequence shown here is derived from an EMBL/GenBank/DDBJ whole genome shotgun (WGS) entry which is preliminary data.</text>
</comment>
<dbReference type="EMBL" id="VXIV02001558">
    <property type="protein sequence ID" value="KAF6031853.1"/>
    <property type="molecule type" value="Genomic_DNA"/>
</dbReference>